<keyword evidence="2" id="KW-0805">Transcription regulation</keyword>
<accession>A0AAF0ILC9</accession>
<keyword evidence="5" id="KW-0539">Nucleus</keyword>
<dbReference type="GO" id="GO:0008270">
    <property type="term" value="F:zinc ion binding"/>
    <property type="evidence" value="ECO:0007669"/>
    <property type="project" value="InterPro"/>
</dbReference>
<evidence type="ECO:0000313" key="8">
    <source>
        <dbReference type="EMBL" id="WEW61603.1"/>
    </source>
</evidence>
<dbReference type="InterPro" id="IPR001138">
    <property type="entry name" value="Zn2Cys6_DnaBD"/>
</dbReference>
<comment type="subcellular location">
    <subcellularLocation>
        <location evidence="1">Nucleus</location>
    </subcellularLocation>
</comment>
<evidence type="ECO:0000259" key="7">
    <source>
        <dbReference type="PROSITE" id="PS50048"/>
    </source>
</evidence>
<feature type="region of interest" description="Disordered" evidence="6">
    <location>
        <begin position="1"/>
        <end position="20"/>
    </location>
</feature>
<evidence type="ECO:0000256" key="4">
    <source>
        <dbReference type="ARBA" id="ARBA00023163"/>
    </source>
</evidence>
<dbReference type="PANTHER" id="PTHR37534">
    <property type="entry name" value="TRANSCRIPTIONAL ACTIVATOR PROTEIN UGA3"/>
    <property type="match status" value="1"/>
</dbReference>
<dbReference type="GO" id="GO:0000981">
    <property type="term" value="F:DNA-binding transcription factor activity, RNA polymerase II-specific"/>
    <property type="evidence" value="ECO:0007669"/>
    <property type="project" value="InterPro"/>
</dbReference>
<keyword evidence="9" id="KW-1185">Reference proteome</keyword>
<feature type="compositionally biased region" description="Low complexity" evidence="6">
    <location>
        <begin position="1"/>
        <end position="14"/>
    </location>
</feature>
<dbReference type="GO" id="GO:0000976">
    <property type="term" value="F:transcription cis-regulatory region binding"/>
    <property type="evidence" value="ECO:0007669"/>
    <property type="project" value="TreeGrafter"/>
</dbReference>
<dbReference type="Pfam" id="PF11951">
    <property type="entry name" value="Fungal_trans_2"/>
    <property type="match status" value="1"/>
</dbReference>
<evidence type="ECO:0000256" key="2">
    <source>
        <dbReference type="ARBA" id="ARBA00023015"/>
    </source>
</evidence>
<evidence type="ECO:0000256" key="3">
    <source>
        <dbReference type="ARBA" id="ARBA00023125"/>
    </source>
</evidence>
<keyword evidence="3" id="KW-0238">DNA-binding</keyword>
<proteinExistence type="predicted"/>
<feature type="domain" description="Zn(2)-C6 fungal-type" evidence="7">
    <location>
        <begin position="21"/>
        <end position="49"/>
    </location>
</feature>
<keyword evidence="4" id="KW-0804">Transcription</keyword>
<organism evidence="8 9">
    <name type="scientific">Emydomyces testavorans</name>
    <dbReference type="NCBI Taxonomy" id="2070801"/>
    <lineage>
        <taxon>Eukaryota</taxon>
        <taxon>Fungi</taxon>
        <taxon>Dikarya</taxon>
        <taxon>Ascomycota</taxon>
        <taxon>Pezizomycotina</taxon>
        <taxon>Eurotiomycetes</taxon>
        <taxon>Eurotiomycetidae</taxon>
        <taxon>Onygenales</taxon>
        <taxon>Nannizziopsiaceae</taxon>
        <taxon>Emydomyces</taxon>
    </lineage>
</organism>
<dbReference type="InterPro" id="IPR036864">
    <property type="entry name" value="Zn2-C6_fun-type_DNA-bd_sf"/>
</dbReference>
<feature type="region of interest" description="Disordered" evidence="6">
    <location>
        <begin position="69"/>
        <end position="96"/>
    </location>
</feature>
<dbReference type="InterPro" id="IPR021858">
    <property type="entry name" value="Fun_TF"/>
</dbReference>
<dbReference type="Gene3D" id="4.10.240.10">
    <property type="entry name" value="Zn(2)-C6 fungal-type DNA-binding domain"/>
    <property type="match status" value="1"/>
</dbReference>
<evidence type="ECO:0000256" key="1">
    <source>
        <dbReference type="ARBA" id="ARBA00004123"/>
    </source>
</evidence>
<evidence type="ECO:0000313" key="9">
    <source>
        <dbReference type="Proteomes" id="UP001219355"/>
    </source>
</evidence>
<sequence length="546" mass="61829">MSSSRSSNPQPTSSIPLAPPQCRTCRKRRIRCDSAKPSCQKCTSRGLECLGYGSQKPLVWLQGGGSQNQYLGEQNMHPSERKKRKKGRPRLVPASDDEVVRGDKVGESAGLRQLALSRARVDNFIFPDLDPIIYYPCVHATEPTSWQEDVTHRFWDILITVVATHKAVRSQAIDQVEFSKEIYQYKDRTFKSLTKDLIHPKTQLGDDTLICVLALFMSEMQRSAKGEWWAHFEGARKIINLRGGLRAVSVQNPVLRSSLVYFMLADIMSATTTSALPIKEAARQLEYRELISDIFQNGSETCVLCPNALLDAIIQINHLRALRHHPIETCTNTGENTVRSIMQSILSFPLSEWADSRSNHYSQTAADALIGEARSGFIQPTRNDWFQIASIYYAAVLLYCIRSLALDLSDELLSQPRVLGPSDPAVSYVAVKEIQTMARHILFDCLHTVLSPKEYEKRPLEKVLIWPIFIAGVEAAMDPEYVDERRFIADALHNMSKALGTLTLRDAKLFLRELSSRMSERDRAATSQLWWDDIFRNVKGRCAFFM</sequence>
<dbReference type="GO" id="GO:0045944">
    <property type="term" value="P:positive regulation of transcription by RNA polymerase II"/>
    <property type="evidence" value="ECO:0007669"/>
    <property type="project" value="TreeGrafter"/>
</dbReference>
<dbReference type="EMBL" id="CP120631">
    <property type="protein sequence ID" value="WEW61603.1"/>
    <property type="molecule type" value="Genomic_DNA"/>
</dbReference>
<protein>
    <recommendedName>
        <fullName evidence="7">Zn(2)-C6 fungal-type domain-containing protein</fullName>
    </recommendedName>
</protein>
<dbReference type="SUPFAM" id="SSF57701">
    <property type="entry name" value="Zn2/Cys6 DNA-binding domain"/>
    <property type="match status" value="1"/>
</dbReference>
<dbReference type="Proteomes" id="UP001219355">
    <property type="component" value="Chromosome 5"/>
</dbReference>
<dbReference type="AlphaFoldDB" id="A0AAF0ILC9"/>
<name>A0AAF0ILC9_9EURO</name>
<dbReference type="PANTHER" id="PTHR37534:SF51">
    <property type="entry name" value="ACRIFLAVINE SENSITIVITY CONTROL PROTEIN ACR-2"/>
    <property type="match status" value="1"/>
</dbReference>
<evidence type="ECO:0000256" key="6">
    <source>
        <dbReference type="SAM" id="MobiDB-lite"/>
    </source>
</evidence>
<dbReference type="GO" id="GO:0005634">
    <property type="term" value="C:nucleus"/>
    <property type="evidence" value="ECO:0007669"/>
    <property type="project" value="UniProtKB-SubCell"/>
</dbReference>
<dbReference type="SMART" id="SM00066">
    <property type="entry name" value="GAL4"/>
    <property type="match status" value="1"/>
</dbReference>
<feature type="compositionally biased region" description="Basic residues" evidence="6">
    <location>
        <begin position="80"/>
        <end position="89"/>
    </location>
</feature>
<reference evidence="8" key="1">
    <citation type="submission" date="2023-03" db="EMBL/GenBank/DDBJ databases">
        <title>Emydomyces testavorans Genome Sequence.</title>
        <authorList>
            <person name="Hoyer L."/>
        </authorList>
    </citation>
    <scope>NUCLEOTIDE SEQUENCE</scope>
    <source>
        <strain evidence="8">16-2883</strain>
    </source>
</reference>
<gene>
    <name evidence="8" type="ORF">PRK78_007094</name>
</gene>
<dbReference type="Pfam" id="PF00172">
    <property type="entry name" value="Zn_clus"/>
    <property type="match status" value="1"/>
</dbReference>
<dbReference type="PROSITE" id="PS50048">
    <property type="entry name" value="ZN2_CY6_FUNGAL_2"/>
    <property type="match status" value="1"/>
</dbReference>
<evidence type="ECO:0000256" key="5">
    <source>
        <dbReference type="ARBA" id="ARBA00023242"/>
    </source>
</evidence>
<dbReference type="CDD" id="cd00067">
    <property type="entry name" value="GAL4"/>
    <property type="match status" value="1"/>
</dbReference>